<dbReference type="Proteomes" id="UP000199322">
    <property type="component" value="Unassembled WGS sequence"/>
</dbReference>
<dbReference type="AlphaFoldDB" id="A0A1G6NNZ4"/>
<evidence type="ECO:0000313" key="8">
    <source>
        <dbReference type="EMBL" id="SDC69479.1"/>
    </source>
</evidence>
<protein>
    <submittedName>
        <fullName evidence="8">Methyl-accepting chemotaxis protein</fullName>
    </submittedName>
</protein>
<feature type="domain" description="Methyl-accepting transducer" evidence="6">
    <location>
        <begin position="518"/>
        <end position="718"/>
    </location>
</feature>
<dbReference type="PROSITE" id="PS50111">
    <property type="entry name" value="CHEMOTAXIS_TRANSDUC_2"/>
    <property type="match status" value="1"/>
</dbReference>
<keyword evidence="5" id="KW-1133">Transmembrane helix</keyword>
<dbReference type="SUPFAM" id="SSF58104">
    <property type="entry name" value="Methyl-accepting chemotaxis protein (MCP) signaling domain"/>
    <property type="match status" value="1"/>
</dbReference>
<evidence type="ECO:0000256" key="4">
    <source>
        <dbReference type="SAM" id="Coils"/>
    </source>
</evidence>
<evidence type="ECO:0000259" key="7">
    <source>
        <dbReference type="PROSITE" id="PS50885"/>
    </source>
</evidence>
<evidence type="ECO:0000256" key="3">
    <source>
        <dbReference type="PROSITE-ProRule" id="PRU00284"/>
    </source>
</evidence>
<dbReference type="PANTHER" id="PTHR32089">
    <property type="entry name" value="METHYL-ACCEPTING CHEMOTAXIS PROTEIN MCPB"/>
    <property type="match status" value="1"/>
</dbReference>
<dbReference type="InterPro" id="IPR003660">
    <property type="entry name" value="HAMP_dom"/>
</dbReference>
<sequence>MKKNRIKWWNKFSNKLTFLFIIITLVPALFIVAFFAISINDRTEEIEKNLNNTIAEMQEKYQKDLKEYNSNIQEDINEYNIYLQSEVEKIEEQISNELQTSYINSFDNSMETLKSVFENFLEDRKSTIEKAGKLISRTQEIVSISESKKVGLMDRFNLLKPFVESQYYSGMQLWMVDPSSTTPSNLIEFDEREEVVQKKSEFYLPGYSDIKDLNTMELNKEIFLEYLRNQQNNYPRVLTRTINGEPYFVGFFPVMGKTNTGTIQSFLVVLDKFDYQKLIDLTKLLDANVALYSKNKEVLYANMPEDQLNLTNDKLNDQNITENIMGKQMRSYYSSTELFDGLYVQISKPFENIDTSFEIPLKTDFDLAKLEMQDIEYDVELGLNEIVKNILIVLTIMIVLIGFFAYFFGKSFGRRVIEVNNVLENISKGNLKNDIKNNKSKDEFDIMMNKLRETSNSLKDMIKNLINDSDKIVETSSNVSEKAKDLDNTKQKLENMISFVGDIERTIENLNTNISGYLDRLRSSSNEVDKGANNIQKISEDSVSIAKEGDKEVQNINKVSNSLREFIMSTEEKLDNFLKEFQNINSYIDSILDISKQTNLLALNASIEASRAGEAGKGFAVVADEIRKLSTETAQTASGIADEMDKSFGRLDDLKNRVKSTVDEIEILKNTISNFEKGFSNLKSSSYSLKDFANNLKQTVSQENDVIESFRKDMQDVDKLTQNTKKQVNSLNNDLKKETEVINSLLEQVDAMNQISDDLNQEIKKFEI</sequence>
<dbReference type="SMART" id="SM00283">
    <property type="entry name" value="MA"/>
    <property type="match status" value="1"/>
</dbReference>
<feature type="coiled-coil region" evidence="4">
    <location>
        <begin position="448"/>
        <end position="527"/>
    </location>
</feature>
<dbReference type="GO" id="GO:0007165">
    <property type="term" value="P:signal transduction"/>
    <property type="evidence" value="ECO:0007669"/>
    <property type="project" value="UniProtKB-KW"/>
</dbReference>
<feature type="coiled-coil region" evidence="4">
    <location>
        <begin position="40"/>
        <end position="78"/>
    </location>
</feature>
<dbReference type="Pfam" id="PF00015">
    <property type="entry name" value="MCPsignal"/>
    <property type="match status" value="1"/>
</dbReference>
<accession>A0A1G6NNZ4</accession>
<feature type="domain" description="HAMP" evidence="7">
    <location>
        <begin position="410"/>
        <end position="463"/>
    </location>
</feature>
<dbReference type="RefSeq" id="WP_091404592.1">
    <property type="nucleotide sequence ID" value="NZ_FMYV01000006.1"/>
</dbReference>
<comment type="similarity">
    <text evidence="2">Belongs to the methyl-accepting chemotaxis (MCP) protein family.</text>
</comment>
<name>A0A1G6NNZ4_9BACT</name>
<keyword evidence="9" id="KW-1185">Reference proteome</keyword>
<dbReference type="PANTHER" id="PTHR32089:SF112">
    <property type="entry name" value="LYSOZYME-LIKE PROTEIN-RELATED"/>
    <property type="match status" value="1"/>
</dbReference>
<keyword evidence="4" id="KW-0175">Coiled coil</keyword>
<evidence type="ECO:0000256" key="5">
    <source>
        <dbReference type="SAM" id="Phobius"/>
    </source>
</evidence>
<keyword evidence="5" id="KW-0472">Membrane</keyword>
<keyword evidence="5" id="KW-0812">Transmembrane</keyword>
<evidence type="ECO:0000259" key="6">
    <source>
        <dbReference type="PROSITE" id="PS50111"/>
    </source>
</evidence>
<proteinExistence type="inferred from homology"/>
<dbReference type="Gene3D" id="1.10.287.950">
    <property type="entry name" value="Methyl-accepting chemotaxis protein"/>
    <property type="match status" value="1"/>
</dbReference>
<reference evidence="8 9" key="1">
    <citation type="submission" date="2016-10" db="EMBL/GenBank/DDBJ databases">
        <authorList>
            <person name="de Groot N.N."/>
        </authorList>
    </citation>
    <scope>NUCLEOTIDE SEQUENCE [LARGE SCALE GENOMIC DNA]</scope>
    <source>
        <strain evidence="8 9">WG14</strain>
    </source>
</reference>
<keyword evidence="1 3" id="KW-0807">Transducer</keyword>
<dbReference type="InterPro" id="IPR004089">
    <property type="entry name" value="MCPsignal_dom"/>
</dbReference>
<dbReference type="Gene3D" id="6.10.340.10">
    <property type="match status" value="1"/>
</dbReference>
<evidence type="ECO:0000313" key="9">
    <source>
        <dbReference type="Proteomes" id="UP000199322"/>
    </source>
</evidence>
<feature type="coiled-coil region" evidence="4">
    <location>
        <begin position="728"/>
        <end position="762"/>
    </location>
</feature>
<evidence type="ECO:0000256" key="2">
    <source>
        <dbReference type="ARBA" id="ARBA00029447"/>
    </source>
</evidence>
<dbReference type="PROSITE" id="PS50885">
    <property type="entry name" value="HAMP"/>
    <property type="match status" value="1"/>
</dbReference>
<dbReference type="EMBL" id="FMYV01000006">
    <property type="protein sequence ID" value="SDC69479.1"/>
    <property type="molecule type" value="Genomic_DNA"/>
</dbReference>
<feature type="transmembrane region" description="Helical" evidence="5">
    <location>
        <begin position="16"/>
        <end position="39"/>
    </location>
</feature>
<evidence type="ECO:0000256" key="1">
    <source>
        <dbReference type="ARBA" id="ARBA00023224"/>
    </source>
</evidence>
<dbReference type="GO" id="GO:0016020">
    <property type="term" value="C:membrane"/>
    <property type="evidence" value="ECO:0007669"/>
    <property type="project" value="InterPro"/>
</dbReference>
<gene>
    <name evidence="8" type="ORF">SAMN04488588_1607</name>
</gene>
<organism evidence="8 9">
    <name type="scientific">Geotoga petraea</name>
    <dbReference type="NCBI Taxonomy" id="28234"/>
    <lineage>
        <taxon>Bacteria</taxon>
        <taxon>Thermotogati</taxon>
        <taxon>Thermotogota</taxon>
        <taxon>Thermotogae</taxon>
        <taxon>Petrotogales</taxon>
        <taxon>Petrotogaceae</taxon>
        <taxon>Geotoga</taxon>
    </lineage>
</organism>
<feature type="transmembrane region" description="Helical" evidence="5">
    <location>
        <begin position="390"/>
        <end position="408"/>
    </location>
</feature>
<dbReference type="STRING" id="28234.SAMN04488588_1607"/>